<dbReference type="VEuPathDB" id="TriTrypDB:Lsey_0233_0150"/>
<dbReference type="Proteomes" id="UP000038009">
    <property type="component" value="Unassembled WGS sequence"/>
</dbReference>
<dbReference type="OMA" id="STYTLPY"/>
<evidence type="ECO:0000259" key="4">
    <source>
        <dbReference type="PROSITE" id="PS50002"/>
    </source>
</evidence>
<dbReference type="SUPFAM" id="SSF50044">
    <property type="entry name" value="SH3-domain"/>
    <property type="match status" value="1"/>
</dbReference>
<reference evidence="5 6" key="1">
    <citation type="journal article" date="2015" name="PLoS Pathog.">
        <title>Leptomonas seymouri: Adaptations to the Dixenous Life Cycle Analyzed by Genome Sequencing, Transcriptome Profiling and Co-infection with Leishmania donovani.</title>
        <authorList>
            <person name="Kraeva N."/>
            <person name="Butenko A."/>
            <person name="Hlavacova J."/>
            <person name="Kostygov A."/>
            <person name="Myskova J."/>
            <person name="Grybchuk D."/>
            <person name="Lestinova T."/>
            <person name="Votypka J."/>
            <person name="Volf P."/>
            <person name="Opperdoes F."/>
            <person name="Flegontov P."/>
            <person name="Lukes J."/>
            <person name="Yurchenko V."/>
        </authorList>
    </citation>
    <scope>NUCLEOTIDE SEQUENCE [LARGE SCALE GENOMIC DNA]</scope>
    <source>
        <strain evidence="5 6">ATCC 30220</strain>
    </source>
</reference>
<dbReference type="PROSITE" id="PS50002">
    <property type="entry name" value="SH3"/>
    <property type="match status" value="1"/>
</dbReference>
<protein>
    <recommendedName>
        <fullName evidence="4">SH3 domain-containing protein</fullName>
    </recommendedName>
</protein>
<evidence type="ECO:0000313" key="5">
    <source>
        <dbReference type="EMBL" id="KPI84771.1"/>
    </source>
</evidence>
<evidence type="ECO:0000256" key="3">
    <source>
        <dbReference type="SAM" id="Coils"/>
    </source>
</evidence>
<feature type="domain" description="SH3" evidence="4">
    <location>
        <begin position="4"/>
        <end position="64"/>
    </location>
</feature>
<proteinExistence type="predicted"/>
<organism evidence="5 6">
    <name type="scientific">Leptomonas seymouri</name>
    <dbReference type="NCBI Taxonomy" id="5684"/>
    <lineage>
        <taxon>Eukaryota</taxon>
        <taxon>Discoba</taxon>
        <taxon>Euglenozoa</taxon>
        <taxon>Kinetoplastea</taxon>
        <taxon>Metakinetoplastina</taxon>
        <taxon>Trypanosomatida</taxon>
        <taxon>Trypanosomatidae</taxon>
        <taxon>Leishmaniinae</taxon>
        <taxon>Leptomonas</taxon>
    </lineage>
</organism>
<dbReference type="InterPro" id="IPR001452">
    <property type="entry name" value="SH3_domain"/>
</dbReference>
<dbReference type="Gene3D" id="2.30.30.40">
    <property type="entry name" value="SH3 Domains"/>
    <property type="match status" value="1"/>
</dbReference>
<evidence type="ECO:0000313" key="6">
    <source>
        <dbReference type="Proteomes" id="UP000038009"/>
    </source>
</evidence>
<dbReference type="CDD" id="cd00174">
    <property type="entry name" value="SH3"/>
    <property type="match status" value="1"/>
</dbReference>
<dbReference type="SMART" id="SM00326">
    <property type="entry name" value="SH3"/>
    <property type="match status" value="1"/>
</dbReference>
<name>A0A0N1IJ47_LEPSE</name>
<dbReference type="InterPro" id="IPR036028">
    <property type="entry name" value="SH3-like_dom_sf"/>
</dbReference>
<comment type="caution">
    <text evidence="5">The sequence shown here is derived from an EMBL/GenBank/DDBJ whole genome shotgun (WGS) entry which is preliminary data.</text>
</comment>
<dbReference type="Pfam" id="PF07653">
    <property type="entry name" value="SH3_2"/>
    <property type="match status" value="1"/>
</dbReference>
<feature type="coiled-coil region" evidence="3">
    <location>
        <begin position="318"/>
        <end position="372"/>
    </location>
</feature>
<evidence type="ECO:0000256" key="2">
    <source>
        <dbReference type="PROSITE-ProRule" id="PRU00192"/>
    </source>
</evidence>
<dbReference type="EMBL" id="LJSK01000233">
    <property type="protein sequence ID" value="KPI84771.1"/>
    <property type="molecule type" value="Genomic_DNA"/>
</dbReference>
<dbReference type="OrthoDB" id="10255964at2759"/>
<keyword evidence="3" id="KW-0175">Coiled coil</keyword>
<dbReference type="AlphaFoldDB" id="A0A0N1IJ47"/>
<keyword evidence="1 2" id="KW-0728">SH3 domain</keyword>
<sequence>MVQPAEHVVYAIHDYEIPGKGFLPLKAGDVLYVVDADSSGWWLGVNLRRQKGVFPSTYTLPYVFPQPPADLVRDVQLLFLAREFQVDLTSGSPAPLYDLEAAPHSAHPSVPSADLLRDELQQLLLERETERKTVMDRLGQLLDAQERGRAMQQQEMMAQRVREQKCECEKEQLHKARTLLRDLVGDIDRQKKELLSKCKVPSQAWYCLFAKVVAVAGADSNADAEHSCESVWRDALKDLKSVVQQQEEQLAALSSSCEEKEAAFTEAAAALQKRIEWRDNNVAAMLAYWADAAAQTKSMYVSCKTEREAANVVHQQKAAELRRRLTEGKERYSETKEKYRTLKREAQTISDLLKQQDTLDALSREVAEVDGEMAALQPCA</sequence>
<gene>
    <name evidence="5" type="ORF">ABL78_6189</name>
</gene>
<evidence type="ECO:0000256" key="1">
    <source>
        <dbReference type="ARBA" id="ARBA00022443"/>
    </source>
</evidence>
<keyword evidence="6" id="KW-1185">Reference proteome</keyword>
<feature type="coiled-coil region" evidence="3">
    <location>
        <begin position="236"/>
        <end position="263"/>
    </location>
</feature>
<accession>A0A0N1IJ47</accession>